<dbReference type="GeneID" id="14885449"/>
<dbReference type="VEuPathDB" id="AmoebaDB:EIN_031610"/>
<dbReference type="PANTHER" id="PTHR22957:SF661">
    <property type="entry name" value="GH16847P"/>
    <property type="match status" value="1"/>
</dbReference>
<dbReference type="SMART" id="SM00164">
    <property type="entry name" value="TBC"/>
    <property type="match status" value="1"/>
</dbReference>
<dbReference type="InterPro" id="IPR000195">
    <property type="entry name" value="Rab-GAP-TBC_dom"/>
</dbReference>
<dbReference type="InterPro" id="IPR035969">
    <property type="entry name" value="Rab-GAP_TBC_sf"/>
</dbReference>
<feature type="domain" description="Rab-GAP TBC" evidence="2">
    <location>
        <begin position="256"/>
        <end position="447"/>
    </location>
</feature>
<protein>
    <recommendedName>
        <fullName evidence="2">Rab-GAP TBC domain-containing protein</fullName>
    </recommendedName>
</protein>
<dbReference type="PANTHER" id="PTHR22957">
    <property type="entry name" value="TBC1 DOMAIN FAMILY MEMBER GTPASE-ACTIVATING PROTEIN"/>
    <property type="match status" value="1"/>
</dbReference>
<feature type="region of interest" description="Disordered" evidence="1">
    <location>
        <begin position="171"/>
        <end position="214"/>
    </location>
</feature>
<sequence length="597" mass="71089">MSDDTCLPIQIFKQIHHVTIIQNPDIRSIKGSLLIFPDSEKTNFTFQPRHHEKHPFAVVISQDNVKRVIIEHNKDTLSNEAFFFFFDESKFRATEFVFKKQTEFEVFLELFKKNWNNLILVDSYDEKMIFESKHVSFEFGENVDYNKLVEDFKTSQTNDFLPVTKDNTKTTRRFKSQRGIPPLKLPDEKPEEMAEMNSRSLSMSVPKTTRGERNKEFDAEDKHVLKNVTELCINPVKKDEANIPIDKLRQMVGYYGVDQSIRTETWRKLFNYKYKDTYWSALAYVDMMNQFNTPTWQVLKYKLSKDLPRTEVNGIFIKPETEMWKKMERLFLAFVAMRQISLFIQGLLEIFSVIVSFEKREDVAFELICNVMELVIPCGYEHHDEWKSLILSRFMKILQYSNQKIYHLLTSFKMEFWFVWKWIVLLFKREFEQPQLLLIWDRFVAFPERQMSLFLVVSIINYHSDDILKKNMGFDDFCVYLEMLPKPFPSELIIEADLLHKQFVMLAPPDIQKEVFENIPMLYADETPLYIQLHTTFLNLSDDKKDQVVNKIGICPHFSIVQPDATTEEILKRIDEQVAFHIWIREFKKFLTTNPSF</sequence>
<evidence type="ECO:0000313" key="3">
    <source>
        <dbReference type="EMBL" id="ELP86440.1"/>
    </source>
</evidence>
<dbReference type="Gene3D" id="1.10.472.80">
    <property type="entry name" value="Ypt/Rab-GAP domain of gyp1p, domain 3"/>
    <property type="match status" value="1"/>
</dbReference>
<feature type="compositionally biased region" description="Polar residues" evidence="1">
    <location>
        <begin position="197"/>
        <end position="207"/>
    </location>
</feature>
<dbReference type="RefSeq" id="XP_004185786.1">
    <property type="nucleotide sequence ID" value="XM_004185738.1"/>
</dbReference>
<dbReference type="KEGG" id="eiv:EIN_031610"/>
<evidence type="ECO:0000313" key="4">
    <source>
        <dbReference type="Proteomes" id="UP000014680"/>
    </source>
</evidence>
<dbReference type="GO" id="GO:0005096">
    <property type="term" value="F:GTPase activator activity"/>
    <property type="evidence" value="ECO:0007669"/>
    <property type="project" value="TreeGrafter"/>
</dbReference>
<evidence type="ECO:0000256" key="1">
    <source>
        <dbReference type="SAM" id="MobiDB-lite"/>
    </source>
</evidence>
<dbReference type="OrthoDB" id="10264062at2759"/>
<dbReference type="Pfam" id="PF00566">
    <property type="entry name" value="RabGAP-TBC"/>
    <property type="match status" value="1"/>
</dbReference>
<organism evidence="3 4">
    <name type="scientific">Entamoeba invadens IP1</name>
    <dbReference type="NCBI Taxonomy" id="370355"/>
    <lineage>
        <taxon>Eukaryota</taxon>
        <taxon>Amoebozoa</taxon>
        <taxon>Evosea</taxon>
        <taxon>Archamoebae</taxon>
        <taxon>Mastigamoebida</taxon>
        <taxon>Entamoebidae</taxon>
        <taxon>Entamoeba</taxon>
    </lineage>
</organism>
<keyword evidence="4" id="KW-1185">Reference proteome</keyword>
<dbReference type="AlphaFoldDB" id="A0A0A1TY70"/>
<evidence type="ECO:0000259" key="2">
    <source>
        <dbReference type="PROSITE" id="PS50086"/>
    </source>
</evidence>
<accession>A0A0A1TY70</accession>
<dbReference type="Proteomes" id="UP000014680">
    <property type="component" value="Unassembled WGS sequence"/>
</dbReference>
<proteinExistence type="predicted"/>
<gene>
    <name evidence="3" type="ORF">EIN_031610</name>
</gene>
<dbReference type="EMBL" id="KB206969">
    <property type="protein sequence ID" value="ELP86440.1"/>
    <property type="molecule type" value="Genomic_DNA"/>
</dbReference>
<reference evidence="3 4" key="1">
    <citation type="submission" date="2012-10" db="EMBL/GenBank/DDBJ databases">
        <authorList>
            <person name="Zafar N."/>
            <person name="Inman J."/>
            <person name="Hall N."/>
            <person name="Lorenzi H."/>
            <person name="Caler E."/>
        </authorList>
    </citation>
    <scope>NUCLEOTIDE SEQUENCE [LARGE SCALE GENOMIC DNA]</scope>
    <source>
        <strain evidence="3 4">IP1</strain>
    </source>
</reference>
<dbReference type="PROSITE" id="PS50086">
    <property type="entry name" value="TBC_RABGAP"/>
    <property type="match status" value="1"/>
</dbReference>
<name>A0A0A1TY70_ENTIV</name>
<dbReference type="SUPFAM" id="SSF47923">
    <property type="entry name" value="Ypt/Rab-GAP domain of gyp1p"/>
    <property type="match status" value="2"/>
</dbReference>